<dbReference type="InterPro" id="IPR036388">
    <property type="entry name" value="WH-like_DNA-bd_sf"/>
</dbReference>
<dbReference type="GO" id="GO:0003677">
    <property type="term" value="F:DNA binding"/>
    <property type="evidence" value="ECO:0007669"/>
    <property type="project" value="UniProtKB-KW"/>
</dbReference>
<dbReference type="Proteomes" id="UP000289996">
    <property type="component" value="Unassembled WGS sequence"/>
</dbReference>
<dbReference type="SUPFAM" id="SSF53850">
    <property type="entry name" value="Periplasmic binding protein-like II"/>
    <property type="match status" value="1"/>
</dbReference>
<dbReference type="Gene3D" id="3.40.190.290">
    <property type="match status" value="1"/>
</dbReference>
<dbReference type="Gene3D" id="1.10.10.10">
    <property type="entry name" value="Winged helix-like DNA-binding domain superfamily/Winged helix DNA-binding domain"/>
    <property type="match status" value="1"/>
</dbReference>
<accession>A0A660DYI5</accession>
<gene>
    <name evidence="6" type="ORF">MUDAN_MDHGFNIF_00045</name>
</gene>
<evidence type="ECO:0000256" key="4">
    <source>
        <dbReference type="ARBA" id="ARBA00023163"/>
    </source>
</evidence>
<dbReference type="PANTHER" id="PTHR30346">
    <property type="entry name" value="TRANSCRIPTIONAL DUAL REGULATOR HCAR-RELATED"/>
    <property type="match status" value="1"/>
</dbReference>
<organism evidence="6 7">
    <name type="scientific">Lactiplantibacillus mudanjiangensis</name>
    <dbReference type="NCBI Taxonomy" id="1296538"/>
    <lineage>
        <taxon>Bacteria</taxon>
        <taxon>Bacillati</taxon>
        <taxon>Bacillota</taxon>
        <taxon>Bacilli</taxon>
        <taxon>Lactobacillales</taxon>
        <taxon>Lactobacillaceae</taxon>
        <taxon>Lactiplantibacillus</taxon>
    </lineage>
</organism>
<dbReference type="EMBL" id="UYIG01000001">
    <property type="protein sequence ID" value="VDG26606.1"/>
    <property type="molecule type" value="Genomic_DNA"/>
</dbReference>
<dbReference type="InterPro" id="IPR005119">
    <property type="entry name" value="LysR_subst-bd"/>
</dbReference>
<dbReference type="PANTHER" id="PTHR30346:SF28">
    <property type="entry name" value="HTH-TYPE TRANSCRIPTIONAL REGULATOR CYNR"/>
    <property type="match status" value="1"/>
</dbReference>
<dbReference type="PROSITE" id="PS50931">
    <property type="entry name" value="HTH_LYSR"/>
    <property type="match status" value="1"/>
</dbReference>
<evidence type="ECO:0000313" key="6">
    <source>
        <dbReference type="EMBL" id="VDG26606.1"/>
    </source>
</evidence>
<proteinExistence type="inferred from homology"/>
<evidence type="ECO:0000313" key="7">
    <source>
        <dbReference type="Proteomes" id="UP000289996"/>
    </source>
</evidence>
<dbReference type="InterPro" id="IPR036390">
    <property type="entry name" value="WH_DNA-bd_sf"/>
</dbReference>
<keyword evidence="7" id="KW-1185">Reference proteome</keyword>
<evidence type="ECO:0000259" key="5">
    <source>
        <dbReference type="PROSITE" id="PS50931"/>
    </source>
</evidence>
<name>A0A660DYI5_9LACO</name>
<sequence>MNIDLIQLFLEVVESGSFKKVAEHHLLSQRAVSKKIGTLEMALGVALFKRQANRITLTQAGHFFYTASQTMTNQFSEALREIQTLSRDTQEVLSIGYFSIFESQLMQDRFQTFKHAHPAINLIFRQASIEHLHQSVLNGELDLAFIISYGPQALIPDNQLNIKTVAKRQMVLGLSAQNPLSQQPTIAARDLADTKILYYSAENSAYLQQSFSQRNPDLAPDQIQRVTSVEQMELLVALDQAVAFYPADIYDPLLNPRQQIKLVPLAGANQNYQLIELWRADNQNPALQKYLHLTF</sequence>
<dbReference type="GO" id="GO:0032993">
    <property type="term" value="C:protein-DNA complex"/>
    <property type="evidence" value="ECO:0007669"/>
    <property type="project" value="TreeGrafter"/>
</dbReference>
<dbReference type="Pfam" id="PF00126">
    <property type="entry name" value="HTH_1"/>
    <property type="match status" value="1"/>
</dbReference>
<evidence type="ECO:0000256" key="2">
    <source>
        <dbReference type="ARBA" id="ARBA00023015"/>
    </source>
</evidence>
<dbReference type="InterPro" id="IPR000847">
    <property type="entry name" value="LysR_HTH_N"/>
</dbReference>
<dbReference type="GO" id="GO:0003700">
    <property type="term" value="F:DNA-binding transcription factor activity"/>
    <property type="evidence" value="ECO:0007669"/>
    <property type="project" value="InterPro"/>
</dbReference>
<dbReference type="AlphaFoldDB" id="A0A660DYI5"/>
<evidence type="ECO:0000256" key="3">
    <source>
        <dbReference type="ARBA" id="ARBA00023125"/>
    </source>
</evidence>
<keyword evidence="3" id="KW-0238">DNA-binding</keyword>
<dbReference type="SUPFAM" id="SSF46785">
    <property type="entry name" value="Winged helix' DNA-binding domain"/>
    <property type="match status" value="1"/>
</dbReference>
<evidence type="ECO:0000256" key="1">
    <source>
        <dbReference type="ARBA" id="ARBA00009437"/>
    </source>
</evidence>
<comment type="similarity">
    <text evidence="1">Belongs to the LysR transcriptional regulatory family.</text>
</comment>
<dbReference type="OrthoDB" id="9785745at2"/>
<dbReference type="RefSeq" id="WP_130844392.1">
    <property type="nucleotide sequence ID" value="NZ_BJDY01000003.1"/>
</dbReference>
<reference evidence="6 7" key="1">
    <citation type="submission" date="2018-11" db="EMBL/GenBank/DDBJ databases">
        <authorList>
            <person name="Wuyts S."/>
        </authorList>
    </citation>
    <scope>NUCLEOTIDE SEQUENCE [LARGE SCALE GENOMIC DNA]</scope>
    <source>
        <strain evidence="6">Lactobacillus mudanjiangensis AMBF249</strain>
    </source>
</reference>
<keyword evidence="4" id="KW-0804">Transcription</keyword>
<feature type="domain" description="HTH lysR-type" evidence="5">
    <location>
        <begin position="1"/>
        <end position="58"/>
    </location>
</feature>
<keyword evidence="2" id="KW-0805">Transcription regulation</keyword>
<protein>
    <submittedName>
        <fullName evidence="6">Transcription regulator, LysR family [Lactobacillus plantarum ZJ316]</fullName>
    </submittedName>
</protein>
<dbReference type="Pfam" id="PF03466">
    <property type="entry name" value="LysR_substrate"/>
    <property type="match status" value="1"/>
</dbReference>